<keyword evidence="8" id="KW-1185">Reference proteome</keyword>
<dbReference type="InterPro" id="IPR005532">
    <property type="entry name" value="SUMF_dom"/>
</dbReference>
<evidence type="ECO:0000256" key="2">
    <source>
        <dbReference type="ARBA" id="ARBA00023004"/>
    </source>
</evidence>
<evidence type="ECO:0000256" key="1">
    <source>
        <dbReference type="ARBA" id="ARBA00023002"/>
    </source>
</evidence>
<reference evidence="7 8" key="1">
    <citation type="submission" date="2019-02" db="EMBL/GenBank/DDBJ databases">
        <title>Deep-cultivation of Planctomycetes and their phenomic and genomic characterization uncovers novel biology.</title>
        <authorList>
            <person name="Wiegand S."/>
            <person name="Jogler M."/>
            <person name="Boedeker C."/>
            <person name="Pinto D."/>
            <person name="Vollmers J."/>
            <person name="Rivas-Marin E."/>
            <person name="Kohn T."/>
            <person name="Peeters S.H."/>
            <person name="Heuer A."/>
            <person name="Rast P."/>
            <person name="Oberbeckmann S."/>
            <person name="Bunk B."/>
            <person name="Jeske O."/>
            <person name="Meyerdierks A."/>
            <person name="Storesund J.E."/>
            <person name="Kallscheuer N."/>
            <person name="Luecker S."/>
            <person name="Lage O.M."/>
            <person name="Pohl T."/>
            <person name="Merkel B.J."/>
            <person name="Hornburger P."/>
            <person name="Mueller R.-W."/>
            <person name="Bruemmer F."/>
            <person name="Labrenz M."/>
            <person name="Spormann A.M."/>
            <person name="Op den Camp H."/>
            <person name="Overmann J."/>
            <person name="Amann R."/>
            <person name="Jetten M.S.M."/>
            <person name="Mascher T."/>
            <person name="Medema M.H."/>
            <person name="Devos D.P."/>
            <person name="Kaster A.-K."/>
            <person name="Ovreas L."/>
            <person name="Rohde M."/>
            <person name="Galperin M.Y."/>
            <person name="Jogler C."/>
        </authorList>
    </citation>
    <scope>NUCLEOTIDE SEQUENCE [LARGE SCALE GENOMIC DNA]</scope>
    <source>
        <strain evidence="7 8">Pan265</strain>
    </source>
</reference>
<feature type="compositionally biased region" description="Polar residues" evidence="4">
    <location>
        <begin position="1"/>
        <end position="24"/>
    </location>
</feature>
<dbReference type="PANTHER" id="PTHR23150">
    <property type="entry name" value="SULFATASE MODIFYING FACTOR 1, 2"/>
    <property type="match status" value="1"/>
</dbReference>
<evidence type="ECO:0000259" key="5">
    <source>
        <dbReference type="Pfam" id="PF03781"/>
    </source>
</evidence>
<gene>
    <name evidence="7" type="primary">egtB</name>
    <name evidence="7" type="ORF">Pan265_03660</name>
</gene>
<feature type="domain" description="DinB-like" evidence="6">
    <location>
        <begin position="30"/>
        <end position="162"/>
    </location>
</feature>
<dbReference type="Proteomes" id="UP000320386">
    <property type="component" value="Chromosome"/>
</dbReference>
<feature type="domain" description="Sulfatase-modifying factor enzyme-like" evidence="5">
    <location>
        <begin position="201"/>
        <end position="334"/>
    </location>
</feature>
<name>A0A518BU85_9BACT</name>
<comment type="pathway">
    <text evidence="3">Amino-acid biosynthesis; ergothioneine biosynthesis.</text>
</comment>
<keyword evidence="1 7" id="KW-0560">Oxidoreductase</keyword>
<dbReference type="Pfam" id="PF12867">
    <property type="entry name" value="DinB_2"/>
    <property type="match status" value="1"/>
</dbReference>
<dbReference type="EC" id="1.8.-.-" evidence="7"/>
<evidence type="ECO:0000256" key="3">
    <source>
        <dbReference type="ARBA" id="ARBA00037882"/>
    </source>
</evidence>
<dbReference type="InterPro" id="IPR034660">
    <property type="entry name" value="DinB/YfiT-like"/>
</dbReference>
<dbReference type="KEGG" id="mcad:Pan265_03660"/>
<evidence type="ECO:0000313" key="8">
    <source>
        <dbReference type="Proteomes" id="UP000320386"/>
    </source>
</evidence>
<feature type="region of interest" description="Disordered" evidence="4">
    <location>
        <begin position="1"/>
        <end position="26"/>
    </location>
</feature>
<keyword evidence="2" id="KW-0408">Iron</keyword>
<accession>A0A518BU85</accession>
<dbReference type="PANTHER" id="PTHR23150:SF36">
    <property type="entry name" value="HERCYNINE OXYGENASE"/>
    <property type="match status" value="1"/>
</dbReference>
<dbReference type="Pfam" id="PF03781">
    <property type="entry name" value="FGE-sulfatase"/>
    <property type="match status" value="2"/>
</dbReference>
<dbReference type="InterPro" id="IPR051043">
    <property type="entry name" value="Sulfatase_Mod_Factor_Kinase"/>
</dbReference>
<dbReference type="SUPFAM" id="SSF56436">
    <property type="entry name" value="C-type lectin-like"/>
    <property type="match status" value="1"/>
</dbReference>
<proteinExistence type="predicted"/>
<dbReference type="InterPro" id="IPR017806">
    <property type="entry name" value="EgtB"/>
</dbReference>
<dbReference type="InterPro" id="IPR016187">
    <property type="entry name" value="CTDL_fold"/>
</dbReference>
<dbReference type="InterPro" id="IPR024775">
    <property type="entry name" value="DinB-like"/>
</dbReference>
<dbReference type="GO" id="GO:0052699">
    <property type="term" value="P:ergothioneine biosynthetic process"/>
    <property type="evidence" value="ECO:0007669"/>
    <property type="project" value="InterPro"/>
</dbReference>
<evidence type="ECO:0000313" key="7">
    <source>
        <dbReference type="EMBL" id="QDU70538.1"/>
    </source>
</evidence>
<dbReference type="Gene3D" id="3.90.1580.10">
    <property type="entry name" value="paralog of FGE (formylglycine-generating enzyme)"/>
    <property type="match status" value="2"/>
</dbReference>
<dbReference type="GO" id="GO:0016491">
    <property type="term" value="F:oxidoreductase activity"/>
    <property type="evidence" value="ECO:0007669"/>
    <property type="project" value="UniProtKB-KW"/>
</dbReference>
<evidence type="ECO:0000259" key="6">
    <source>
        <dbReference type="Pfam" id="PF12867"/>
    </source>
</evidence>
<dbReference type="InterPro" id="IPR042095">
    <property type="entry name" value="SUMF_sf"/>
</dbReference>
<sequence length="439" mass="50854">MTKPTSIRQTTARRMSSDGGSTRPSMIEPFRAVRQQTQAIAEPLAPEDMVIQSMTEASPMKWHLAHTSWFFERFVLRDFVHGYVSPEETYDYLFNSYYNTVGPQHCRPRRGMLSRPTVEQVFAYRRFVDDAVIKLLERCDEDVELRRIMTIGLNHEQQHQELMLTDVKHVLSGNPLLPAVYPSPRDGTAIGTIPETGWRRFNAGVVRVGANPDDGFRFDNECPRHRVFLEPFEIADRPVTNHEYLAFVESGGYEQHQHWLSMGWATVQDQGWRHPIYWYREDGRWRQYTLHGPVDLRLDEPVCHLSYFEADAYARWVGARLPTEFEWEQAAADQALDGVIADEQRYHPAPLDPRETQPTRFFGDVWEWTGSSYTPYPGYRPPDGALGEYNGKFMCNQYVLRGGSCATARSQARLTYRNFFPPESRWQFAGLRLARTLAA</sequence>
<dbReference type="AlphaFoldDB" id="A0A518BU85"/>
<protein>
    <submittedName>
        <fullName evidence="7">Iron(II)-dependent oxidoreductase EgtB</fullName>
        <ecNumber evidence="7">1.8.-.-</ecNumber>
    </submittedName>
</protein>
<dbReference type="NCBIfam" id="TIGR03440">
    <property type="entry name" value="egtB_TIGR03440"/>
    <property type="match status" value="1"/>
</dbReference>
<organism evidence="7 8">
    <name type="scientific">Mucisphaera calidilacus</name>
    <dbReference type="NCBI Taxonomy" id="2527982"/>
    <lineage>
        <taxon>Bacteria</taxon>
        <taxon>Pseudomonadati</taxon>
        <taxon>Planctomycetota</taxon>
        <taxon>Phycisphaerae</taxon>
        <taxon>Phycisphaerales</taxon>
        <taxon>Phycisphaeraceae</taxon>
        <taxon>Mucisphaera</taxon>
    </lineage>
</organism>
<dbReference type="EMBL" id="CP036280">
    <property type="protein sequence ID" value="QDU70538.1"/>
    <property type="molecule type" value="Genomic_DNA"/>
</dbReference>
<evidence type="ECO:0000256" key="4">
    <source>
        <dbReference type="SAM" id="MobiDB-lite"/>
    </source>
</evidence>
<feature type="domain" description="Sulfatase-modifying factor enzyme-like" evidence="5">
    <location>
        <begin position="362"/>
        <end position="435"/>
    </location>
</feature>
<dbReference type="SUPFAM" id="SSF109854">
    <property type="entry name" value="DinB/YfiT-like putative metalloenzymes"/>
    <property type="match status" value="1"/>
</dbReference>